<evidence type="ECO:0000259" key="1">
    <source>
        <dbReference type="Pfam" id="PF06877"/>
    </source>
</evidence>
<dbReference type="InterPro" id="IPR009671">
    <property type="entry name" value="RraB_dom"/>
</dbReference>
<keyword evidence="3" id="KW-1185">Reference proteome</keyword>
<name>A0ABQ3C269_9GAMM</name>
<organism evidence="2 3">
    <name type="scientific">Cognatilysobacter xinjiangensis</name>
    <dbReference type="NCBI Taxonomy" id="546892"/>
    <lineage>
        <taxon>Bacteria</taxon>
        <taxon>Pseudomonadati</taxon>
        <taxon>Pseudomonadota</taxon>
        <taxon>Gammaproteobacteria</taxon>
        <taxon>Lysobacterales</taxon>
        <taxon>Lysobacteraceae</taxon>
        <taxon>Cognatilysobacter</taxon>
    </lineage>
</organism>
<proteinExistence type="predicted"/>
<dbReference type="EMBL" id="BMXY01000001">
    <property type="protein sequence ID" value="GGZ62927.1"/>
    <property type="molecule type" value="Genomic_DNA"/>
</dbReference>
<dbReference type="SUPFAM" id="SSF89946">
    <property type="entry name" value="Hypothetical protein VC0424"/>
    <property type="match status" value="1"/>
</dbReference>
<protein>
    <recommendedName>
        <fullName evidence="1">Regulator of ribonuclease activity B domain-containing protein</fullName>
    </recommendedName>
</protein>
<dbReference type="Proteomes" id="UP000643403">
    <property type="component" value="Unassembled WGS sequence"/>
</dbReference>
<gene>
    <name evidence="2" type="ORF">GCM10008101_16440</name>
</gene>
<accession>A0ABQ3C269</accession>
<sequence>MKSLQFAMLPDDENGDVLRAMLEDGDDLTIPREIDFHLVFADEAAAAAFADAAKLQPDLIVSVPALVEDGIWQVTASRHMAPRHGDITRLEKELTVLAESFGGYPDGWECSRAAGPIDDGDDAA</sequence>
<evidence type="ECO:0000313" key="3">
    <source>
        <dbReference type="Proteomes" id="UP000643403"/>
    </source>
</evidence>
<evidence type="ECO:0000313" key="2">
    <source>
        <dbReference type="EMBL" id="GGZ62927.1"/>
    </source>
</evidence>
<reference evidence="3" key="1">
    <citation type="journal article" date="2019" name="Int. J. Syst. Evol. Microbiol.">
        <title>The Global Catalogue of Microorganisms (GCM) 10K type strain sequencing project: providing services to taxonomists for standard genome sequencing and annotation.</title>
        <authorList>
            <consortium name="The Broad Institute Genomics Platform"/>
            <consortium name="The Broad Institute Genome Sequencing Center for Infectious Disease"/>
            <person name="Wu L."/>
            <person name="Ma J."/>
        </authorList>
    </citation>
    <scope>NUCLEOTIDE SEQUENCE [LARGE SCALE GENOMIC DNA]</scope>
    <source>
        <strain evidence="3">KCTC 22558</strain>
    </source>
</reference>
<dbReference type="RefSeq" id="WP_189448613.1">
    <property type="nucleotide sequence ID" value="NZ_BMXY01000001.1"/>
</dbReference>
<dbReference type="Gene3D" id="3.30.70.970">
    <property type="entry name" value="RraB-like"/>
    <property type="match status" value="1"/>
</dbReference>
<dbReference type="Pfam" id="PF06877">
    <property type="entry name" value="RraB"/>
    <property type="match status" value="1"/>
</dbReference>
<dbReference type="InterPro" id="IPR036701">
    <property type="entry name" value="RraB-like_sf"/>
</dbReference>
<comment type="caution">
    <text evidence="2">The sequence shown here is derived from an EMBL/GenBank/DDBJ whole genome shotgun (WGS) entry which is preliminary data.</text>
</comment>
<feature type="domain" description="Regulator of ribonuclease activity B" evidence="1">
    <location>
        <begin position="12"/>
        <end position="110"/>
    </location>
</feature>